<reference evidence="2" key="1">
    <citation type="journal article" date="2017" name="Front. Plant Sci.">
        <title>Climate Clever Clovers: New Paradigm to Reduce the Environmental Footprint of Ruminants by Breeding Low Methanogenic Forages Utilizing Haplotype Variation.</title>
        <authorList>
            <person name="Kaur P."/>
            <person name="Appels R."/>
            <person name="Bayer P.E."/>
            <person name="Keeble-Gagnere G."/>
            <person name="Wang J."/>
            <person name="Hirakawa H."/>
            <person name="Shirasawa K."/>
            <person name="Vercoe P."/>
            <person name="Stefanova K."/>
            <person name="Durmic Z."/>
            <person name="Nichols P."/>
            <person name="Revell C."/>
            <person name="Isobe S.N."/>
            <person name="Edwards D."/>
            <person name="Erskine W."/>
        </authorList>
    </citation>
    <scope>NUCLEOTIDE SEQUENCE [LARGE SCALE GENOMIC DNA]</scope>
    <source>
        <strain evidence="2">cv. Daliak</strain>
    </source>
</reference>
<sequence>MCGDFCCSHCEDQKENKWNRLKCKRITAINKKEMKKRHDDSLTVVRLLESLLSEMNKANVTMKETNAELKKMAAGIKEIATLIKTSKFK</sequence>
<organism evidence="1 2">
    <name type="scientific">Trifolium subterraneum</name>
    <name type="common">Subterranean clover</name>
    <dbReference type="NCBI Taxonomy" id="3900"/>
    <lineage>
        <taxon>Eukaryota</taxon>
        <taxon>Viridiplantae</taxon>
        <taxon>Streptophyta</taxon>
        <taxon>Embryophyta</taxon>
        <taxon>Tracheophyta</taxon>
        <taxon>Spermatophyta</taxon>
        <taxon>Magnoliopsida</taxon>
        <taxon>eudicotyledons</taxon>
        <taxon>Gunneridae</taxon>
        <taxon>Pentapetalae</taxon>
        <taxon>rosids</taxon>
        <taxon>fabids</taxon>
        <taxon>Fabales</taxon>
        <taxon>Fabaceae</taxon>
        <taxon>Papilionoideae</taxon>
        <taxon>50 kb inversion clade</taxon>
        <taxon>NPAAA clade</taxon>
        <taxon>Hologalegina</taxon>
        <taxon>IRL clade</taxon>
        <taxon>Trifolieae</taxon>
        <taxon>Trifolium</taxon>
    </lineage>
</organism>
<proteinExistence type="predicted"/>
<dbReference type="Proteomes" id="UP000242715">
    <property type="component" value="Unassembled WGS sequence"/>
</dbReference>
<name>A0A2Z6NB90_TRISU</name>
<dbReference type="AlphaFoldDB" id="A0A2Z6NB90"/>
<dbReference type="EMBL" id="DF973893">
    <property type="protein sequence ID" value="GAU41978.1"/>
    <property type="molecule type" value="Genomic_DNA"/>
</dbReference>
<keyword evidence="2" id="KW-1185">Reference proteome</keyword>
<evidence type="ECO:0000313" key="1">
    <source>
        <dbReference type="EMBL" id="GAU41978.1"/>
    </source>
</evidence>
<gene>
    <name evidence="1" type="ORF">TSUD_306840</name>
</gene>
<protein>
    <submittedName>
        <fullName evidence="1">Uncharacterized protein</fullName>
    </submittedName>
</protein>
<evidence type="ECO:0000313" key="2">
    <source>
        <dbReference type="Proteomes" id="UP000242715"/>
    </source>
</evidence>
<accession>A0A2Z6NB90</accession>